<proteinExistence type="predicted"/>
<dbReference type="GO" id="GO:0016020">
    <property type="term" value="C:membrane"/>
    <property type="evidence" value="ECO:0007669"/>
    <property type="project" value="TreeGrafter"/>
</dbReference>
<dbReference type="RefSeq" id="WP_268149057.1">
    <property type="nucleotide sequence ID" value="NZ_JAPPUW010000006.1"/>
</dbReference>
<evidence type="ECO:0000313" key="3">
    <source>
        <dbReference type="Proteomes" id="UP001152766"/>
    </source>
</evidence>
<feature type="domain" description="AB hydrolase-1" evidence="1">
    <location>
        <begin position="64"/>
        <end position="289"/>
    </location>
</feature>
<keyword evidence="2" id="KW-0378">Hydrolase</keyword>
<name>A0A9X4LKI5_9BURK</name>
<comment type="caution">
    <text evidence="2">The sequence shown here is derived from an EMBL/GenBank/DDBJ whole genome shotgun (WGS) entry which is preliminary data.</text>
</comment>
<keyword evidence="3" id="KW-1185">Reference proteome</keyword>
<dbReference type="InterPro" id="IPR050266">
    <property type="entry name" value="AB_hydrolase_sf"/>
</dbReference>
<dbReference type="AlphaFoldDB" id="A0A9X4LKI5"/>
<organism evidence="2 3">
    <name type="scientific">Pelomonas aquatica</name>
    <dbReference type="NCBI Taxonomy" id="431058"/>
    <lineage>
        <taxon>Bacteria</taxon>
        <taxon>Pseudomonadati</taxon>
        <taxon>Pseudomonadota</taxon>
        <taxon>Betaproteobacteria</taxon>
        <taxon>Burkholderiales</taxon>
        <taxon>Sphaerotilaceae</taxon>
        <taxon>Roseateles</taxon>
    </lineage>
</organism>
<dbReference type="Gene3D" id="3.40.50.1820">
    <property type="entry name" value="alpha/beta hydrolase"/>
    <property type="match status" value="1"/>
</dbReference>
<dbReference type="Proteomes" id="UP001152766">
    <property type="component" value="Unassembled WGS sequence"/>
</dbReference>
<gene>
    <name evidence="2" type="ORF">EXJ73_22875</name>
</gene>
<dbReference type="GO" id="GO:0016787">
    <property type="term" value="F:hydrolase activity"/>
    <property type="evidence" value="ECO:0007669"/>
    <property type="project" value="UniProtKB-KW"/>
</dbReference>
<sequence length="307" mass="31968">MKRWLLRIVLGLISLAVLAYAFAAAQIEWQVRAAAREGASQLASELALPRAELAAPAADAKPVLILLHGAGLNGQMWNPVRRHLDPRLRVIALDLPGHGAHSNGTYSVDGAVATVLAAARSLAPARVVLVGDSLGGYTAMAAAVALPRGQLAGIVMAGSSGDINLKGMASGIAQSLFVRSLLLFGSEDALATRALGLFGIAQADTPPIVAAGVHLNAVVPAARALMGIDFRRKLAALDVPLLIANGSLDHGAVEHEDSYVAAARRVTRLHFENCEHGVSMRRPAEFAAAVNAFVTCLGNQESPCKLK</sequence>
<accession>A0A9X4LKI5</accession>
<evidence type="ECO:0000313" key="2">
    <source>
        <dbReference type="EMBL" id="MDG0865310.1"/>
    </source>
</evidence>
<dbReference type="PANTHER" id="PTHR43798">
    <property type="entry name" value="MONOACYLGLYCEROL LIPASE"/>
    <property type="match status" value="1"/>
</dbReference>
<dbReference type="PANTHER" id="PTHR43798:SF33">
    <property type="entry name" value="HYDROLASE, PUTATIVE (AFU_ORTHOLOGUE AFUA_2G14860)-RELATED"/>
    <property type="match status" value="1"/>
</dbReference>
<dbReference type="InterPro" id="IPR029058">
    <property type="entry name" value="AB_hydrolase_fold"/>
</dbReference>
<evidence type="ECO:0000259" key="1">
    <source>
        <dbReference type="Pfam" id="PF12697"/>
    </source>
</evidence>
<dbReference type="SUPFAM" id="SSF53474">
    <property type="entry name" value="alpha/beta-Hydrolases"/>
    <property type="match status" value="1"/>
</dbReference>
<dbReference type="Pfam" id="PF12697">
    <property type="entry name" value="Abhydrolase_6"/>
    <property type="match status" value="1"/>
</dbReference>
<protein>
    <submittedName>
        <fullName evidence="2">Alpha/beta hydrolase</fullName>
    </submittedName>
</protein>
<dbReference type="InterPro" id="IPR000073">
    <property type="entry name" value="AB_hydrolase_1"/>
</dbReference>
<dbReference type="EMBL" id="SGUG01000063">
    <property type="protein sequence ID" value="MDG0865310.1"/>
    <property type="molecule type" value="Genomic_DNA"/>
</dbReference>
<reference evidence="2" key="1">
    <citation type="submission" date="2019-02" db="EMBL/GenBank/DDBJ databases">
        <title>Draft genome of the type strain Pelomonas aquatica CCUG 52575T.</title>
        <authorList>
            <person name="Gomila M."/>
            <person name="Lalucat J."/>
        </authorList>
    </citation>
    <scope>NUCLEOTIDE SEQUENCE</scope>
    <source>
        <strain evidence="2">CCUG 52575</strain>
    </source>
</reference>